<dbReference type="CDD" id="cd16561">
    <property type="entry name" value="RING-HC_RNF213"/>
    <property type="match status" value="1"/>
</dbReference>
<dbReference type="GO" id="GO:0016020">
    <property type="term" value="C:membrane"/>
    <property type="evidence" value="ECO:0007669"/>
    <property type="project" value="TreeGrafter"/>
</dbReference>
<keyword evidence="4 7" id="KW-0863">Zinc-finger</keyword>
<dbReference type="GO" id="GO:0006511">
    <property type="term" value="P:ubiquitin-dependent protein catabolic process"/>
    <property type="evidence" value="ECO:0007669"/>
    <property type="project" value="TreeGrafter"/>
</dbReference>
<name>A0A9D3QJT0_MEGAT</name>
<evidence type="ECO:0000256" key="3">
    <source>
        <dbReference type="ARBA" id="ARBA00022723"/>
    </source>
</evidence>
<dbReference type="Gene3D" id="3.30.40.10">
    <property type="entry name" value="Zinc/RING finger domain, C3HC4 (zinc finger)"/>
    <property type="match status" value="1"/>
</dbReference>
<evidence type="ECO:0000256" key="6">
    <source>
        <dbReference type="ARBA" id="ARBA00022859"/>
    </source>
</evidence>
<comment type="caution">
    <text evidence="11">The sequence shown here is derived from an EMBL/GenBank/DDBJ whole genome shotgun (WGS) entry which is preliminary data.</text>
</comment>
<evidence type="ECO:0000313" key="11">
    <source>
        <dbReference type="EMBL" id="KAG7491182.1"/>
    </source>
</evidence>
<feature type="region of interest" description="Disordered" evidence="8">
    <location>
        <begin position="1076"/>
        <end position="1095"/>
    </location>
</feature>
<dbReference type="InterPro" id="IPR031248">
    <property type="entry name" value="RNF213"/>
</dbReference>
<evidence type="ECO:0000313" key="12">
    <source>
        <dbReference type="Proteomes" id="UP001046870"/>
    </source>
</evidence>
<protein>
    <recommendedName>
        <fullName evidence="13">Ring finger protein 213</fullName>
    </recommendedName>
</protein>
<comment type="subcellular location">
    <subcellularLocation>
        <location evidence="1">Cytoplasm</location>
    </subcellularLocation>
</comment>
<keyword evidence="5" id="KW-0862">Zinc</keyword>
<evidence type="ECO:0008006" key="13">
    <source>
        <dbReference type="Google" id="ProtNLM"/>
    </source>
</evidence>
<dbReference type="GO" id="GO:0008270">
    <property type="term" value="F:zinc ion binding"/>
    <property type="evidence" value="ECO:0007669"/>
    <property type="project" value="UniProtKB-KW"/>
</dbReference>
<dbReference type="GO" id="GO:0005730">
    <property type="term" value="C:nucleolus"/>
    <property type="evidence" value="ECO:0007669"/>
    <property type="project" value="TreeGrafter"/>
</dbReference>
<proteinExistence type="predicted"/>
<evidence type="ECO:0000256" key="7">
    <source>
        <dbReference type="PROSITE-ProRule" id="PRU00175"/>
    </source>
</evidence>
<feature type="region of interest" description="Disordered" evidence="8">
    <location>
        <begin position="1171"/>
        <end position="1191"/>
    </location>
</feature>
<organism evidence="11 12">
    <name type="scientific">Megalops atlanticus</name>
    <name type="common">Tarpon</name>
    <name type="synonym">Clupea gigantea</name>
    <dbReference type="NCBI Taxonomy" id="7932"/>
    <lineage>
        <taxon>Eukaryota</taxon>
        <taxon>Metazoa</taxon>
        <taxon>Chordata</taxon>
        <taxon>Craniata</taxon>
        <taxon>Vertebrata</taxon>
        <taxon>Euteleostomi</taxon>
        <taxon>Actinopterygii</taxon>
        <taxon>Neopterygii</taxon>
        <taxon>Teleostei</taxon>
        <taxon>Elopiformes</taxon>
        <taxon>Megalopidae</taxon>
        <taxon>Megalops</taxon>
    </lineage>
</organism>
<feature type="domain" description="RING-type" evidence="9">
    <location>
        <begin position="520"/>
        <end position="559"/>
    </location>
</feature>
<dbReference type="PROSITE" id="PS00518">
    <property type="entry name" value="ZF_RING_1"/>
    <property type="match status" value="1"/>
</dbReference>
<dbReference type="InterPro" id="IPR046439">
    <property type="entry name" value="ZF_RZ_dom"/>
</dbReference>
<dbReference type="InterPro" id="IPR018957">
    <property type="entry name" value="Znf_C3HC4_RING-type"/>
</dbReference>
<feature type="domain" description="RZ-type" evidence="10">
    <location>
        <begin position="1002"/>
        <end position="1075"/>
    </location>
</feature>
<evidence type="ECO:0000256" key="5">
    <source>
        <dbReference type="ARBA" id="ARBA00022833"/>
    </source>
</evidence>
<dbReference type="GO" id="GO:0005829">
    <property type="term" value="C:cytosol"/>
    <property type="evidence" value="ECO:0007669"/>
    <property type="project" value="TreeGrafter"/>
</dbReference>
<dbReference type="OrthoDB" id="2423195at2759"/>
<evidence type="ECO:0000256" key="4">
    <source>
        <dbReference type="ARBA" id="ARBA00022771"/>
    </source>
</evidence>
<dbReference type="GO" id="GO:0016887">
    <property type="term" value="F:ATP hydrolysis activity"/>
    <property type="evidence" value="ECO:0007669"/>
    <property type="project" value="InterPro"/>
</dbReference>
<dbReference type="PROSITE" id="PS51981">
    <property type="entry name" value="ZF_RZ"/>
    <property type="match status" value="1"/>
</dbReference>
<evidence type="ECO:0000256" key="8">
    <source>
        <dbReference type="SAM" id="MobiDB-lite"/>
    </source>
</evidence>
<sequence>MDDLRSSKDIVSEIKALRSLTISQLFEEKTDRHEEIAVDETVSEQPEREHSEWSGLLDSTSLVRSCVQGAVSMLRDQAGGGARSTRRVEILLLLLADNEDLNAAFLKTVKRRLHSLLKTRDSHTLSPRNWVFREASNVTALQEGGTFRHTLWKRIQAVVTPLLAQLVTVVDRDHNLDLLLDCNCKTSVRKLWLDIFADETLLDIPYSPVDHNSEGQTLLVQHSVTSEGQAGCFMPFSCMIRDYLQELWQNAQQREDFTRQKFEEIFHKTPLGRYITDTDGETQRELFHRYLQDVVSMMMKMSSEDDLRLLCRALSSCVAELRARYHAGHEVPSLAWVHIAHHDFHSRLHNLCRLLSLRPRLAQSLLGNVHAGGEAEMVLDVFAAVACVELLEPGALDSDRQCRAWLGQVKRLQVPIELVCSEQGVAARGERSREMIRYVRSSWKRVFVLSLFVEQLLLGIESVEPKLKALVLDHVRGLGKVLEKCSDVKLEEGFVAVIEVLKSCRAAAGSCIFRFGLQPCPVCMGDPQEPLDLPCKHIYCLACIKQWLIPGQMYCPLCKEPVPDDFDLRASEDIRRLISLNSQFRKRCNAFFIDLVSGVCFEENHPPSQQVVLHLLSFLMMEADPVPLIRAHRQILTKALSPFQESVDKTPVVRSVVLKLLLKYSFDEVKDYLQHHLTSVEQSIILDEEDKANLYALYINCLEDSMFERLQGHTVAERRACLQGERDFLRYLLTSDLASAQTVTVNHLHQIARVRLCLDLAAHLLMDSLAGVPVEAQTEAPSFLHSVRDLCEGSKSDWYRVYLIRRLCSQRGLEFVQNLLQGPDLSWLCPEEIRQQSEDGGHIDQYLVYGEDYRTIRDAVARATVECRLDGVDAVCEKIDGPPEKLTVFLLLALFREVTTLYRASNPALHPTPELCEVLEGFIQSSRVLVSPEVRAFATGLVRNELGPLCVRAGRCSAEHALIELTVHLTAVLLCGKEGVLAPLRQLALSPSNMQRSYIPTMPEDVLAAAQRVMGPHESLRWYTCRNGHPCAIGECGRPVQTSRCLDCNAEVGGRGYVAVTGFTVTGILADRTQRGHILGDPQRRDSPDTLDTRSMSPVPFTLIRLLTHLAMLQGASGDPQSVGGLVRLQVQDPGVFLMGHLQKDVQQLGGALGKGTDDTVSAAHLVVRSLMEPRPSGQGSAPRDDLLSTKESRSSWEMAIATDIISPQLKHLERQLAQVNASLRSDLRCPPTPSERVTLPRLAHIVEQNNGRDAFPLLWGFLQKEAELRLVKFLPDILALQRDLVKRFQNRTDFTCGTIEQFIQNQAEASRRSWQKRVRTFLNTWNRLRVSLATNGEIKIPAEFCQDDLDLSSDLQVLLPRRQGLGLCSTALVSYLIALHNQLVRAVERHTGEETSYTVSPADLTPLHVIRYEADRDLVSLVLSNCQYSLERGQETVSEYDLPKIQQLVLTRFLQGKPLISLTGIPTLVSRQDRNYEAIFRDVKGKIGQEPLPALTVMGLMGELQSHSDLCEALGVVEVTLGFLASTGGHDMELSLYLEEVLQMGDQLAPHILTALSRCRLKHCVALWQLLASLKSESMLRLKRDPFAGVSEQYRRPLGEQERGLLMGFFSRASVDTCLLEMHQFLLLHLRSGHAPKTYRPDWGLKETLVSYMEREGQEIPLDMEEFFPEEIGLSQLLETWKCTVAFKQERSRR</sequence>
<dbReference type="SMART" id="SM00184">
    <property type="entry name" value="RING"/>
    <property type="match status" value="1"/>
</dbReference>
<evidence type="ECO:0000256" key="1">
    <source>
        <dbReference type="ARBA" id="ARBA00004496"/>
    </source>
</evidence>
<dbReference type="Proteomes" id="UP001046870">
    <property type="component" value="Chromosome 1"/>
</dbReference>
<dbReference type="PROSITE" id="PS50089">
    <property type="entry name" value="ZF_RING_2"/>
    <property type="match status" value="1"/>
</dbReference>
<feature type="compositionally biased region" description="Basic and acidic residues" evidence="8">
    <location>
        <begin position="1082"/>
        <end position="1092"/>
    </location>
</feature>
<gene>
    <name evidence="11" type="ORF">MATL_G00000180</name>
</gene>
<dbReference type="SUPFAM" id="SSF57850">
    <property type="entry name" value="RING/U-box"/>
    <property type="match status" value="1"/>
</dbReference>
<dbReference type="GO" id="GO:0004842">
    <property type="term" value="F:ubiquitin-protein transferase activity"/>
    <property type="evidence" value="ECO:0007669"/>
    <property type="project" value="InterPro"/>
</dbReference>
<dbReference type="EMBL" id="JAFDVH010000001">
    <property type="protein sequence ID" value="KAG7491182.1"/>
    <property type="molecule type" value="Genomic_DNA"/>
</dbReference>
<evidence type="ECO:0000256" key="2">
    <source>
        <dbReference type="ARBA" id="ARBA00022490"/>
    </source>
</evidence>
<dbReference type="Pfam" id="PF20173">
    <property type="entry name" value="ZnF_RZ-type"/>
    <property type="match status" value="1"/>
</dbReference>
<dbReference type="InterPro" id="IPR001841">
    <property type="entry name" value="Znf_RING"/>
</dbReference>
<dbReference type="GO" id="GO:0002376">
    <property type="term" value="P:immune system process"/>
    <property type="evidence" value="ECO:0007669"/>
    <property type="project" value="UniProtKB-KW"/>
</dbReference>
<evidence type="ECO:0000259" key="9">
    <source>
        <dbReference type="PROSITE" id="PS50089"/>
    </source>
</evidence>
<dbReference type="PANTHER" id="PTHR22605">
    <property type="entry name" value="RZ-TYPE DOMAIN-CONTAINING PROTEIN"/>
    <property type="match status" value="1"/>
</dbReference>
<keyword evidence="12" id="KW-1185">Reference proteome</keyword>
<keyword evidence="3" id="KW-0479">Metal-binding</keyword>
<dbReference type="Pfam" id="PF00097">
    <property type="entry name" value="zf-C3HC4"/>
    <property type="match status" value="1"/>
</dbReference>
<dbReference type="InterPro" id="IPR017907">
    <property type="entry name" value="Znf_RING_CS"/>
</dbReference>
<dbReference type="GO" id="GO:2000051">
    <property type="term" value="P:negative regulation of non-canonical Wnt signaling pathway"/>
    <property type="evidence" value="ECO:0007669"/>
    <property type="project" value="TreeGrafter"/>
</dbReference>
<dbReference type="PANTHER" id="PTHR22605:SF18">
    <property type="entry name" value="E3 UBIQUITIN-PROTEIN LIGASE RNF213-ALPHA"/>
    <property type="match status" value="1"/>
</dbReference>
<evidence type="ECO:0000259" key="10">
    <source>
        <dbReference type="PROSITE" id="PS51981"/>
    </source>
</evidence>
<reference evidence="11" key="1">
    <citation type="submission" date="2021-01" db="EMBL/GenBank/DDBJ databases">
        <authorList>
            <person name="Zahm M."/>
            <person name="Roques C."/>
            <person name="Cabau C."/>
            <person name="Klopp C."/>
            <person name="Donnadieu C."/>
            <person name="Jouanno E."/>
            <person name="Lampietro C."/>
            <person name="Louis A."/>
            <person name="Herpin A."/>
            <person name="Echchiki A."/>
            <person name="Berthelot C."/>
            <person name="Parey E."/>
            <person name="Roest-Crollius H."/>
            <person name="Braasch I."/>
            <person name="Postlethwait J."/>
            <person name="Bobe J."/>
            <person name="Montfort J."/>
            <person name="Bouchez O."/>
            <person name="Begum T."/>
            <person name="Mejri S."/>
            <person name="Adams A."/>
            <person name="Chen W.-J."/>
            <person name="Guiguen Y."/>
        </authorList>
    </citation>
    <scope>NUCLEOTIDE SEQUENCE</scope>
    <source>
        <strain evidence="11">YG-15Mar2019-1</strain>
        <tissue evidence="11">Brain</tissue>
    </source>
</reference>
<dbReference type="InterPro" id="IPR013083">
    <property type="entry name" value="Znf_RING/FYVE/PHD"/>
</dbReference>
<accession>A0A9D3QJT0</accession>
<dbReference type="GO" id="GO:0002040">
    <property type="term" value="P:sprouting angiogenesis"/>
    <property type="evidence" value="ECO:0007669"/>
    <property type="project" value="TreeGrafter"/>
</dbReference>
<keyword evidence="2" id="KW-0963">Cytoplasm</keyword>
<keyword evidence="6" id="KW-0391">Immunity</keyword>
<dbReference type="FunFam" id="3.30.40.10:FF:000488">
    <property type="entry name" value="E3 ubiquitin-protein ligase RNF213"/>
    <property type="match status" value="1"/>
</dbReference>